<comment type="caution">
    <text evidence="2">The sequence shown here is derived from an EMBL/GenBank/DDBJ whole genome shotgun (WGS) entry which is preliminary data.</text>
</comment>
<evidence type="ECO:0000256" key="1">
    <source>
        <dbReference type="ARBA" id="ARBA00008007"/>
    </source>
</evidence>
<name>A0A1F6CN02_9BACT</name>
<dbReference type="Proteomes" id="UP000176445">
    <property type="component" value="Unassembled WGS sequence"/>
</dbReference>
<organism evidence="2 3">
    <name type="scientific">Candidatus Kaiserbacteria bacterium RIFCSPHIGHO2_01_FULL_54_36b</name>
    <dbReference type="NCBI Taxonomy" id="1798483"/>
    <lineage>
        <taxon>Bacteria</taxon>
        <taxon>Candidatus Kaiseribacteriota</taxon>
    </lineage>
</organism>
<dbReference type="PANTHER" id="PTHR47505:SF1">
    <property type="entry name" value="DNA UTILIZATION PROTEIN YHGH"/>
    <property type="match status" value="1"/>
</dbReference>
<dbReference type="InterPro" id="IPR000836">
    <property type="entry name" value="PRTase_dom"/>
</dbReference>
<comment type="similarity">
    <text evidence="1">Belongs to the ComF/GntX family.</text>
</comment>
<accession>A0A1F6CN02</accession>
<dbReference type="CDD" id="cd06223">
    <property type="entry name" value="PRTases_typeI"/>
    <property type="match status" value="1"/>
</dbReference>
<protein>
    <recommendedName>
        <fullName evidence="4">Phosphoribosyltransferase domain-containing protein</fullName>
    </recommendedName>
</protein>
<dbReference type="SUPFAM" id="SSF53271">
    <property type="entry name" value="PRTase-like"/>
    <property type="match status" value="1"/>
</dbReference>
<dbReference type="EMBL" id="MFKW01000052">
    <property type="protein sequence ID" value="OGG50420.1"/>
    <property type="molecule type" value="Genomic_DNA"/>
</dbReference>
<gene>
    <name evidence="2" type="ORF">A2704_05790</name>
</gene>
<evidence type="ECO:0000313" key="2">
    <source>
        <dbReference type="EMBL" id="OGG50420.1"/>
    </source>
</evidence>
<dbReference type="AlphaFoldDB" id="A0A1F6CN02"/>
<dbReference type="InterPro" id="IPR051910">
    <property type="entry name" value="ComF/GntX_DNA_util-trans"/>
</dbReference>
<dbReference type="InterPro" id="IPR029057">
    <property type="entry name" value="PRTase-like"/>
</dbReference>
<dbReference type="PANTHER" id="PTHR47505">
    <property type="entry name" value="DNA UTILIZATION PROTEIN YHGH"/>
    <property type="match status" value="1"/>
</dbReference>
<evidence type="ECO:0008006" key="4">
    <source>
        <dbReference type="Google" id="ProtNLM"/>
    </source>
</evidence>
<sequence length="221" mass="24435">MKPLLLRIGAVLEVIFDTILPLRERHARTKARTAEDIPLIPTVHELLGVQITTLMDYRQSAVQDLVRSLKYDGSGHGAQLAAELLGDFLREEIASQRTFSQRKILIVPVPLHKSRARERGFNQIELVLQKLPKEFRDGTLSTLALYALTRIRETAPQTRLPRSERLSNVAGAFAVTNAAFVQKTHVFLVDDVTTTGATLANAATPLRRAGAEVTLIALARA</sequence>
<proteinExistence type="inferred from homology"/>
<dbReference type="Gene3D" id="3.40.50.2020">
    <property type="match status" value="1"/>
</dbReference>
<evidence type="ECO:0000313" key="3">
    <source>
        <dbReference type="Proteomes" id="UP000176445"/>
    </source>
</evidence>
<reference evidence="2 3" key="1">
    <citation type="journal article" date="2016" name="Nat. Commun.">
        <title>Thousands of microbial genomes shed light on interconnected biogeochemical processes in an aquifer system.</title>
        <authorList>
            <person name="Anantharaman K."/>
            <person name="Brown C.T."/>
            <person name="Hug L.A."/>
            <person name="Sharon I."/>
            <person name="Castelle C.J."/>
            <person name="Probst A.J."/>
            <person name="Thomas B.C."/>
            <person name="Singh A."/>
            <person name="Wilkins M.J."/>
            <person name="Karaoz U."/>
            <person name="Brodie E.L."/>
            <person name="Williams K.H."/>
            <person name="Hubbard S.S."/>
            <person name="Banfield J.F."/>
        </authorList>
    </citation>
    <scope>NUCLEOTIDE SEQUENCE [LARGE SCALE GENOMIC DNA]</scope>
</reference>